<evidence type="ECO:0000313" key="1">
    <source>
        <dbReference type="EMBL" id="CAI8046556.1"/>
    </source>
</evidence>
<dbReference type="EMBL" id="CASHTH010003571">
    <property type="protein sequence ID" value="CAI8046556.1"/>
    <property type="molecule type" value="Genomic_DNA"/>
</dbReference>
<proteinExistence type="predicted"/>
<evidence type="ECO:0000313" key="2">
    <source>
        <dbReference type="Proteomes" id="UP001174909"/>
    </source>
</evidence>
<sequence>CSFLTFWVRPSLTCFTFFVDFSFLSTFSDPFLGCSWSNAVPKLES</sequence>
<gene>
    <name evidence="1" type="ORF">GBAR_LOCUS25756</name>
</gene>
<organism evidence="1 2">
    <name type="scientific">Geodia barretti</name>
    <name type="common">Barrett's horny sponge</name>
    <dbReference type="NCBI Taxonomy" id="519541"/>
    <lineage>
        <taxon>Eukaryota</taxon>
        <taxon>Metazoa</taxon>
        <taxon>Porifera</taxon>
        <taxon>Demospongiae</taxon>
        <taxon>Heteroscleromorpha</taxon>
        <taxon>Tetractinellida</taxon>
        <taxon>Astrophorina</taxon>
        <taxon>Geodiidae</taxon>
        <taxon>Geodia</taxon>
    </lineage>
</organism>
<accession>A0AA35XBP5</accession>
<keyword evidence="2" id="KW-1185">Reference proteome</keyword>
<protein>
    <submittedName>
        <fullName evidence="1">Uncharacterized protein</fullName>
    </submittedName>
</protein>
<comment type="caution">
    <text evidence="1">The sequence shown here is derived from an EMBL/GenBank/DDBJ whole genome shotgun (WGS) entry which is preliminary data.</text>
</comment>
<feature type="non-terminal residue" evidence="1">
    <location>
        <position position="1"/>
    </location>
</feature>
<dbReference type="AlphaFoldDB" id="A0AA35XBP5"/>
<dbReference type="Proteomes" id="UP001174909">
    <property type="component" value="Unassembled WGS sequence"/>
</dbReference>
<reference evidence="1" key="1">
    <citation type="submission" date="2023-03" db="EMBL/GenBank/DDBJ databases">
        <authorList>
            <person name="Steffen K."/>
            <person name="Cardenas P."/>
        </authorList>
    </citation>
    <scope>NUCLEOTIDE SEQUENCE</scope>
</reference>
<name>A0AA35XBP5_GEOBA</name>